<dbReference type="AlphaFoldDB" id="A0A6P1DYG8"/>
<evidence type="ECO:0000313" key="1">
    <source>
        <dbReference type="EMBL" id="NEX21202.1"/>
    </source>
</evidence>
<dbReference type="EMBL" id="JAAIJR010000047">
    <property type="protein sequence ID" value="NEX21202.1"/>
    <property type="molecule type" value="Genomic_DNA"/>
</dbReference>
<keyword evidence="1" id="KW-0808">Transferase</keyword>
<sequence length="218" mass="23398">MPRAESAPQSPPSRRARTLIFARAPIAGQVKTRLIPALGAAGAAALHLRLLAHLVDSLSAAKLTPLELWVTPDTSHPCFASLAENDGVSLHIQRGADLGERLAAAAASGLTRADAVILIGTDCPQLSPRYLSRAIDQLDQHDAVLGPAMDGGYVLLGLKRPASHLFAEIPWGGDRVAELTRQRLGDLGWSWAELTALPDIDRPEDLRHLPRDLSPIHR</sequence>
<dbReference type="InterPro" id="IPR018641">
    <property type="entry name" value="Trfase_1_rSAM/seldom-assoc"/>
</dbReference>
<dbReference type="Proteomes" id="UP000471640">
    <property type="component" value="Unassembled WGS sequence"/>
</dbReference>
<accession>A0A6P1DYG8</accession>
<reference evidence="2" key="1">
    <citation type="journal article" date="2020" name="Microbiol. Resour. Announc.">
        <title>Draft Genome Sequences of Thiorhodococcus mannitoliphagus and Thiorhodococcus minor, Purple Sulfur Photosynthetic Bacteria in the Gammaproteobacterial Family Chromatiaceae.</title>
        <authorList>
            <person name="Aviles F.A."/>
            <person name="Meyer T.E."/>
            <person name="Kyndt J.A."/>
        </authorList>
    </citation>
    <scope>NUCLEOTIDE SEQUENCE [LARGE SCALE GENOMIC DNA]</scope>
    <source>
        <strain evidence="2">DSM 18266</strain>
    </source>
</reference>
<name>A0A6P1DYG8_9GAMM</name>
<dbReference type="RefSeq" id="WP_164654304.1">
    <property type="nucleotide sequence ID" value="NZ_JAAIJR010000047.1"/>
</dbReference>
<dbReference type="PANTHER" id="PTHR36529:SF1">
    <property type="entry name" value="GLYCOSYLTRANSFERASE"/>
    <property type="match status" value="1"/>
</dbReference>
<comment type="caution">
    <text evidence="1">The sequence shown here is derived from an EMBL/GenBank/DDBJ whole genome shotgun (WGS) entry which is preliminary data.</text>
</comment>
<protein>
    <submittedName>
        <fullName evidence="1">Glycosyltransferase</fullName>
    </submittedName>
</protein>
<proteinExistence type="predicted"/>
<keyword evidence="2" id="KW-1185">Reference proteome</keyword>
<dbReference type="PANTHER" id="PTHR36529">
    <property type="entry name" value="SLL1095 PROTEIN"/>
    <property type="match status" value="1"/>
</dbReference>
<evidence type="ECO:0000313" key="2">
    <source>
        <dbReference type="Proteomes" id="UP000471640"/>
    </source>
</evidence>
<dbReference type="Gene3D" id="3.90.550.10">
    <property type="entry name" value="Spore Coat Polysaccharide Biosynthesis Protein SpsA, Chain A"/>
    <property type="match status" value="1"/>
</dbReference>
<dbReference type="SUPFAM" id="SSF53448">
    <property type="entry name" value="Nucleotide-diphospho-sugar transferases"/>
    <property type="match status" value="1"/>
</dbReference>
<organism evidence="1 2">
    <name type="scientific">Thiorhodococcus mannitoliphagus</name>
    <dbReference type="NCBI Taxonomy" id="329406"/>
    <lineage>
        <taxon>Bacteria</taxon>
        <taxon>Pseudomonadati</taxon>
        <taxon>Pseudomonadota</taxon>
        <taxon>Gammaproteobacteria</taxon>
        <taxon>Chromatiales</taxon>
        <taxon>Chromatiaceae</taxon>
        <taxon>Thiorhodococcus</taxon>
    </lineage>
</organism>
<dbReference type="InterPro" id="IPR029044">
    <property type="entry name" value="Nucleotide-diphossugar_trans"/>
</dbReference>
<gene>
    <name evidence="1" type="ORF">G3480_12905</name>
</gene>
<dbReference type="Pfam" id="PF09837">
    <property type="entry name" value="DUF2064"/>
    <property type="match status" value="1"/>
</dbReference>
<dbReference type="GO" id="GO:0016740">
    <property type="term" value="F:transferase activity"/>
    <property type="evidence" value="ECO:0007669"/>
    <property type="project" value="UniProtKB-KW"/>
</dbReference>
<dbReference type="NCBIfam" id="TIGR04282">
    <property type="entry name" value="glyco_like_cofC"/>
    <property type="match status" value="1"/>
</dbReference>
<reference evidence="1 2" key="2">
    <citation type="submission" date="2020-02" db="EMBL/GenBank/DDBJ databases">
        <title>Genome sequences of Thiorhodococcus mannitoliphagus and Thiorhodococcus minor, purple sulfur photosynthetic bacteria in the gammaproteobacterial family, Chromatiaceae.</title>
        <authorList>
            <person name="Aviles F.A."/>
            <person name="Meyer T.E."/>
            <person name="Kyndt J.A."/>
        </authorList>
    </citation>
    <scope>NUCLEOTIDE SEQUENCE [LARGE SCALE GENOMIC DNA]</scope>
    <source>
        <strain evidence="1 2">DSM 18266</strain>
    </source>
</reference>